<feature type="domain" description="Transposase IS204/IS1001/IS1096/IS1165 zinc-finger" evidence="2">
    <location>
        <begin position="2"/>
        <end position="35"/>
    </location>
</feature>
<dbReference type="Proteomes" id="UP000321397">
    <property type="component" value="Chromosome"/>
</dbReference>
<accession>A0A510KAI1</accession>
<feature type="domain" description="Transposase IS204/IS1001/IS1096/IS1165 helix-turn-helix" evidence="1">
    <location>
        <begin position="45"/>
        <end position="91"/>
    </location>
</feature>
<dbReference type="InterPro" id="IPR032877">
    <property type="entry name" value="Transposase_HTH"/>
</dbReference>
<dbReference type="Pfam" id="PF14690">
    <property type="entry name" value="Zn_ribbon_ISL3"/>
    <property type="match status" value="1"/>
</dbReference>
<dbReference type="AlphaFoldDB" id="A0A510KAI1"/>
<reference evidence="3 4" key="1">
    <citation type="submission" date="2019-07" db="EMBL/GenBank/DDBJ databases">
        <title>Complete Genome Sequence of Leptotrichia wadei Strain JMUB3933.</title>
        <authorList>
            <person name="Watanabe S."/>
            <person name="Cui L."/>
        </authorList>
    </citation>
    <scope>NUCLEOTIDE SEQUENCE [LARGE SCALE GENOMIC DNA]</scope>
    <source>
        <strain evidence="3 4">JMUB3933</strain>
    </source>
</reference>
<dbReference type="Pfam" id="PF13542">
    <property type="entry name" value="HTH_Tnp_ISL3"/>
    <property type="match status" value="1"/>
</dbReference>
<name>A0A510KAI1_9FUSO</name>
<evidence type="ECO:0000259" key="2">
    <source>
        <dbReference type="Pfam" id="PF14690"/>
    </source>
</evidence>
<evidence type="ECO:0000313" key="4">
    <source>
        <dbReference type="Proteomes" id="UP000321397"/>
    </source>
</evidence>
<dbReference type="OrthoDB" id="84901at2"/>
<dbReference type="EMBL" id="AP019834">
    <property type="protein sequence ID" value="BBM48197.1"/>
    <property type="molecule type" value="Genomic_DNA"/>
</dbReference>
<evidence type="ECO:0000313" key="3">
    <source>
        <dbReference type="EMBL" id="BBM48197.1"/>
    </source>
</evidence>
<gene>
    <name evidence="3" type="ORF">JMUB3933_1711</name>
</gene>
<sequence length="115" mass="13576">MNIHDYRTVTIRSLSYGNRKVILRIEKQRYVCPICNKRTTSSIGIVDRNCSISNEVKDEIRRKLSEMKSFTQIGREENTSISTVMRIFHDIEVPHKELDYETVYLDEFRLTNSSD</sequence>
<evidence type="ECO:0000259" key="1">
    <source>
        <dbReference type="Pfam" id="PF13542"/>
    </source>
</evidence>
<dbReference type="InterPro" id="IPR029261">
    <property type="entry name" value="Transposase_Znf"/>
</dbReference>
<dbReference type="PANTHER" id="PTHR33498">
    <property type="entry name" value="TRANSPOSASE FOR INSERTION SEQUENCE ELEMENT IS1557"/>
    <property type="match status" value="1"/>
</dbReference>
<protein>
    <submittedName>
        <fullName evidence="3">Putative transposase</fullName>
    </submittedName>
</protein>
<dbReference type="InterPro" id="IPR047951">
    <property type="entry name" value="Transpos_ISL3"/>
</dbReference>
<dbReference type="PANTHER" id="PTHR33498:SF1">
    <property type="entry name" value="TRANSPOSASE FOR INSERTION SEQUENCE ELEMENT IS1557"/>
    <property type="match status" value="1"/>
</dbReference>
<organism evidence="3 4">
    <name type="scientific">Leptotrichia wadei</name>
    <dbReference type="NCBI Taxonomy" id="157687"/>
    <lineage>
        <taxon>Bacteria</taxon>
        <taxon>Fusobacteriati</taxon>
        <taxon>Fusobacteriota</taxon>
        <taxon>Fusobacteriia</taxon>
        <taxon>Fusobacteriales</taxon>
        <taxon>Leptotrichiaceae</taxon>
        <taxon>Leptotrichia</taxon>
    </lineage>
</organism>
<proteinExistence type="predicted"/>